<name>A0AA96F9C6_9MICO</name>
<keyword evidence="1" id="KW-0812">Transmembrane</keyword>
<organism evidence="2 3">
    <name type="scientific">Demequina capsici</name>
    <dbReference type="NCBI Taxonomy" id="3075620"/>
    <lineage>
        <taxon>Bacteria</taxon>
        <taxon>Bacillati</taxon>
        <taxon>Actinomycetota</taxon>
        <taxon>Actinomycetes</taxon>
        <taxon>Micrococcales</taxon>
        <taxon>Demequinaceae</taxon>
        <taxon>Demequina</taxon>
    </lineage>
</organism>
<feature type="transmembrane region" description="Helical" evidence="1">
    <location>
        <begin position="43"/>
        <end position="63"/>
    </location>
</feature>
<sequence length="351" mass="37440">MSDSRDRFQDLRAIAGEGFESTPLRLDLDPIQTRVARYRTGRMVLASVVGLVMVGAVVFGTTLRPGPTQNAPLATPSSTPDVTVTPDTVVTQASDANPACNAATGIEGKPAGSVGGMEGWWNSTPVAACDQWDQQILDHPDTVTINTYDDTMVEAYYRTSIDALGVYANLGPDFVIPDPDPSWPADSMIVIDARTGEVLASSLLFGERAATDADASDTVDVALLLSPYSLIGHADGGIVEARIPTGFHLASITDDPGGMMPMQTYLADDGMVVTIRLVEVPWTGRDGSVHDGWKDLAEPTSFVQGEATYENTAGDTLMLDIPIQDSADLIITGEHITDPALLRTFVWKLLT</sequence>
<proteinExistence type="predicted"/>
<gene>
    <name evidence="2" type="ORF">RN606_13865</name>
</gene>
<keyword evidence="3" id="KW-1185">Reference proteome</keyword>
<keyword evidence="1" id="KW-1133">Transmembrane helix</keyword>
<dbReference type="AlphaFoldDB" id="A0AA96F9C6"/>
<accession>A0AA96F9C6</accession>
<dbReference type="EMBL" id="CP134879">
    <property type="protein sequence ID" value="WNM24431.1"/>
    <property type="molecule type" value="Genomic_DNA"/>
</dbReference>
<keyword evidence="1" id="KW-0472">Membrane</keyword>
<evidence type="ECO:0000313" key="2">
    <source>
        <dbReference type="EMBL" id="WNM24431.1"/>
    </source>
</evidence>
<protein>
    <submittedName>
        <fullName evidence="2">Uncharacterized protein</fullName>
    </submittedName>
</protein>
<reference evidence="2 3" key="1">
    <citation type="submission" date="2023-09" db="EMBL/GenBank/DDBJ databases">
        <title>Demequina sp. a novel bacteria isolated from Capsicum annuum.</title>
        <authorList>
            <person name="Humaira Z."/>
            <person name="Lee J."/>
            <person name="Cho D."/>
        </authorList>
    </citation>
    <scope>NUCLEOTIDE SEQUENCE [LARGE SCALE GENOMIC DNA]</scope>
    <source>
        <strain evidence="2 3">OYTSA14</strain>
    </source>
</reference>
<evidence type="ECO:0000313" key="3">
    <source>
        <dbReference type="Proteomes" id="UP001304125"/>
    </source>
</evidence>
<dbReference type="RefSeq" id="WP_313498160.1">
    <property type="nucleotide sequence ID" value="NZ_CP134879.1"/>
</dbReference>
<evidence type="ECO:0000256" key="1">
    <source>
        <dbReference type="SAM" id="Phobius"/>
    </source>
</evidence>
<dbReference type="Proteomes" id="UP001304125">
    <property type="component" value="Chromosome"/>
</dbReference>